<organism evidence="2 3">
    <name type="scientific">Apostasia shenzhenica</name>
    <dbReference type="NCBI Taxonomy" id="1088818"/>
    <lineage>
        <taxon>Eukaryota</taxon>
        <taxon>Viridiplantae</taxon>
        <taxon>Streptophyta</taxon>
        <taxon>Embryophyta</taxon>
        <taxon>Tracheophyta</taxon>
        <taxon>Spermatophyta</taxon>
        <taxon>Magnoliopsida</taxon>
        <taxon>Liliopsida</taxon>
        <taxon>Asparagales</taxon>
        <taxon>Orchidaceae</taxon>
        <taxon>Apostasioideae</taxon>
        <taxon>Apostasia</taxon>
    </lineage>
</organism>
<dbReference type="EMBL" id="KZ451974">
    <property type="protein sequence ID" value="PKA56298.1"/>
    <property type="molecule type" value="Genomic_DNA"/>
</dbReference>
<evidence type="ECO:0000256" key="1">
    <source>
        <dbReference type="SAM" id="MobiDB-lite"/>
    </source>
</evidence>
<evidence type="ECO:0000313" key="2">
    <source>
        <dbReference type="EMBL" id="PKA56298.1"/>
    </source>
</evidence>
<keyword evidence="3" id="KW-1185">Reference proteome</keyword>
<feature type="compositionally biased region" description="Basic and acidic residues" evidence="1">
    <location>
        <begin position="64"/>
        <end position="83"/>
    </location>
</feature>
<gene>
    <name evidence="2" type="ORF">AXF42_Ash011228</name>
</gene>
<feature type="compositionally biased region" description="Basic and acidic residues" evidence="1">
    <location>
        <begin position="29"/>
        <end position="47"/>
    </location>
</feature>
<proteinExistence type="predicted"/>
<reference evidence="2 3" key="1">
    <citation type="journal article" date="2017" name="Nature">
        <title>The Apostasia genome and the evolution of orchids.</title>
        <authorList>
            <person name="Zhang G.Q."/>
            <person name="Liu K.W."/>
            <person name="Li Z."/>
            <person name="Lohaus R."/>
            <person name="Hsiao Y.Y."/>
            <person name="Niu S.C."/>
            <person name="Wang J.Y."/>
            <person name="Lin Y.C."/>
            <person name="Xu Q."/>
            <person name="Chen L.J."/>
            <person name="Yoshida K."/>
            <person name="Fujiwara S."/>
            <person name="Wang Z.W."/>
            <person name="Zhang Y.Q."/>
            <person name="Mitsuda N."/>
            <person name="Wang M."/>
            <person name="Liu G.H."/>
            <person name="Pecoraro L."/>
            <person name="Huang H.X."/>
            <person name="Xiao X.J."/>
            <person name="Lin M."/>
            <person name="Wu X.Y."/>
            <person name="Wu W.L."/>
            <person name="Chen Y.Y."/>
            <person name="Chang S.B."/>
            <person name="Sakamoto S."/>
            <person name="Ohme-Takagi M."/>
            <person name="Yagi M."/>
            <person name="Zeng S.J."/>
            <person name="Shen C.Y."/>
            <person name="Yeh C.M."/>
            <person name="Luo Y.B."/>
            <person name="Tsai W.C."/>
            <person name="Van de Peer Y."/>
            <person name="Liu Z.J."/>
        </authorList>
    </citation>
    <scope>NUCLEOTIDE SEQUENCE [LARGE SCALE GENOMIC DNA]</scope>
    <source>
        <strain evidence="3">cv. Shenzhen</strain>
        <tissue evidence="2">Stem</tissue>
    </source>
</reference>
<dbReference type="Proteomes" id="UP000236161">
    <property type="component" value="Unassembled WGS sequence"/>
</dbReference>
<feature type="region of interest" description="Disordered" evidence="1">
    <location>
        <begin position="29"/>
        <end position="51"/>
    </location>
</feature>
<sequence>MEEAGKGKESAISAKLKVVPKDNKGIVIGEKEGERKAEEKGQKRGEEVEVQGETVSPCLDLVLKEVPKRKRDPKEKRSSEPLSKKGNIVEEGQLAVKGAYDWQRSIDLPYHINFAGRFGDDVSLIAVGTKGDEKTPALPVIDGTKLRTPGRLGTGSRRWLRHQGCGG</sequence>
<dbReference type="AlphaFoldDB" id="A0A2I0AL61"/>
<protein>
    <submittedName>
        <fullName evidence="2">Uncharacterized protein</fullName>
    </submittedName>
</protein>
<evidence type="ECO:0000313" key="3">
    <source>
        <dbReference type="Proteomes" id="UP000236161"/>
    </source>
</evidence>
<name>A0A2I0AL61_9ASPA</name>
<accession>A0A2I0AL61</accession>
<feature type="region of interest" description="Disordered" evidence="1">
    <location>
        <begin position="64"/>
        <end position="88"/>
    </location>
</feature>